<dbReference type="Proteomes" id="UP001610446">
    <property type="component" value="Unassembled WGS sequence"/>
</dbReference>
<protein>
    <submittedName>
        <fullName evidence="1">Uncharacterized protein</fullName>
    </submittedName>
</protein>
<evidence type="ECO:0000313" key="2">
    <source>
        <dbReference type="Proteomes" id="UP001610446"/>
    </source>
</evidence>
<gene>
    <name evidence="1" type="ORF">BJY01DRAFT_188926</name>
</gene>
<accession>A0ABR4JWD8</accession>
<reference evidence="1 2" key="1">
    <citation type="submission" date="2024-07" db="EMBL/GenBank/DDBJ databases">
        <title>Section-level genome sequencing and comparative genomics of Aspergillus sections Usti and Cavernicolus.</title>
        <authorList>
            <consortium name="Lawrence Berkeley National Laboratory"/>
            <person name="Nybo J.L."/>
            <person name="Vesth T.C."/>
            <person name="Theobald S."/>
            <person name="Frisvad J.C."/>
            <person name="Larsen T.O."/>
            <person name="Kjaerboelling I."/>
            <person name="Rothschild-Mancinelli K."/>
            <person name="Lyhne E.K."/>
            <person name="Kogle M.E."/>
            <person name="Barry K."/>
            <person name="Clum A."/>
            <person name="Na H."/>
            <person name="Ledsgaard L."/>
            <person name="Lin J."/>
            <person name="Lipzen A."/>
            <person name="Kuo A."/>
            <person name="Riley R."/>
            <person name="Mondo S."/>
            <person name="Labutti K."/>
            <person name="Haridas S."/>
            <person name="Pangalinan J."/>
            <person name="Salamov A.A."/>
            <person name="Simmons B.A."/>
            <person name="Magnuson J.K."/>
            <person name="Chen J."/>
            <person name="Drula E."/>
            <person name="Henrissat B."/>
            <person name="Wiebenga A."/>
            <person name="Lubbers R.J."/>
            <person name="Gomes A.C."/>
            <person name="Makela M.R."/>
            <person name="Stajich J."/>
            <person name="Grigoriev I.V."/>
            <person name="Mortensen U.H."/>
            <person name="De Vries R.P."/>
            <person name="Baker S.E."/>
            <person name="Andersen M.R."/>
        </authorList>
    </citation>
    <scope>NUCLEOTIDE SEQUENCE [LARGE SCALE GENOMIC DNA]</scope>
    <source>
        <strain evidence="1 2">CBS 123904</strain>
    </source>
</reference>
<sequence>MAKHRKIFSLTALRQRLAAHFKAQPSQTTRELIERNLEFLNTVPSDEEIQPTPKTPLPTLPASRMTLQALKDIFGLKEDTSRKFINISEADTIRVPEQLEREIQEQLEMLAEDPKNEAECRLQINSLFLDSLKKERCALAASATPPPYLPSFTLESSLDLEVIYKGRKIKVTGDMDYSMRYARDDTAAGLVVLEAKNLRTMSSGLAQCLTYMAMIHTIRKSQGRENAVIWGIVSNGSDFQFLRIDNDTKVSSADGSRSKLGAPRPRIRFILFSG</sequence>
<proteinExistence type="predicted"/>
<evidence type="ECO:0000313" key="1">
    <source>
        <dbReference type="EMBL" id="KAL2844372.1"/>
    </source>
</evidence>
<organism evidence="1 2">
    <name type="scientific">Aspergillus pseudoustus</name>
    <dbReference type="NCBI Taxonomy" id="1810923"/>
    <lineage>
        <taxon>Eukaryota</taxon>
        <taxon>Fungi</taxon>
        <taxon>Dikarya</taxon>
        <taxon>Ascomycota</taxon>
        <taxon>Pezizomycotina</taxon>
        <taxon>Eurotiomycetes</taxon>
        <taxon>Eurotiomycetidae</taxon>
        <taxon>Eurotiales</taxon>
        <taxon>Aspergillaceae</taxon>
        <taxon>Aspergillus</taxon>
        <taxon>Aspergillus subgen. Nidulantes</taxon>
    </lineage>
</organism>
<name>A0ABR4JWD8_9EURO</name>
<comment type="caution">
    <text evidence="1">The sequence shown here is derived from an EMBL/GenBank/DDBJ whole genome shotgun (WGS) entry which is preliminary data.</text>
</comment>
<keyword evidence="2" id="KW-1185">Reference proteome</keyword>
<dbReference type="EMBL" id="JBFXLU010000081">
    <property type="protein sequence ID" value="KAL2844372.1"/>
    <property type="molecule type" value="Genomic_DNA"/>
</dbReference>